<keyword evidence="6" id="KW-0109">Calcium transport</keyword>
<dbReference type="Proteomes" id="UP000759131">
    <property type="component" value="Unassembled WGS sequence"/>
</dbReference>
<sequence length="510" mass="56710">AIAATSVKLNGSVVENNELTIDVKLRTNGSVVGTDDKNIGFEGNPKNGSQINEHINCTIPAIVNFPYISSNFRKSLFMSFLALFIITYLFIGTALICDEYFVPSLEVICDKFKLESDIAGSTFMAAGSSAPELATTLIGVFVAKDDIGVGAVVGSAVFNIAFVISICALFAGRVVHINWWPIIRDTFFYLISICILFIAMFDEKISLIESIAFLAVYFIYILFMKYNKQIRDKFCHTFAISTTNCGESSDFVTYKTLAENETLNETVNACDVDCIDVNTLQYHTNQSCDHLHESLDKCHPNEGSLPQTKAKQIWQSFISPLNLIHWLTLPNCRNEKFKNLFALTFVVSCIWISIYTYIIVWMITIIGFNLQIPDTVMGLVFIAFGASIPDAIASLIVVRQGLVDMALTNAIASNVFDILVCLGLPWFLKTAIIDPGSHVDVISRGLEYSTVSLLATVIFFLVITHLNGWKLSVKYGIILMIWYIVFISMASLYELNVFGSLNPVVCFTDF</sequence>
<evidence type="ECO:0000256" key="5">
    <source>
        <dbReference type="ARBA" id="ARBA00022538"/>
    </source>
</evidence>
<feature type="transmembrane region" description="Helical" evidence="17">
    <location>
        <begin position="76"/>
        <end position="96"/>
    </location>
</feature>
<evidence type="ECO:0000256" key="9">
    <source>
        <dbReference type="ARBA" id="ARBA00022837"/>
    </source>
</evidence>
<dbReference type="NCBIfam" id="TIGR00367">
    <property type="entry name" value="calcium/sodium antiporter"/>
    <property type="match status" value="1"/>
</dbReference>
<feature type="transmembrane region" description="Helical" evidence="17">
    <location>
        <begin position="473"/>
        <end position="493"/>
    </location>
</feature>
<comment type="subcellular location">
    <subcellularLocation>
        <location evidence="1">Membrane</location>
        <topology evidence="1">Multi-pass membrane protein</topology>
    </subcellularLocation>
</comment>
<keyword evidence="7 17" id="KW-0812">Transmembrane</keyword>
<keyword evidence="14" id="KW-0406">Ion transport</keyword>
<gene>
    <name evidence="19" type="ORF">OSB1V03_LOCUS16465</name>
</gene>
<feature type="transmembrane region" description="Helical" evidence="17">
    <location>
        <begin position="410"/>
        <end position="428"/>
    </location>
</feature>
<evidence type="ECO:0000256" key="12">
    <source>
        <dbReference type="ARBA" id="ARBA00022989"/>
    </source>
</evidence>
<evidence type="ECO:0000256" key="11">
    <source>
        <dbReference type="ARBA" id="ARBA00022958"/>
    </source>
</evidence>
<keyword evidence="20" id="KW-1185">Reference proteome</keyword>
<evidence type="ECO:0000256" key="2">
    <source>
        <dbReference type="ARBA" id="ARBA00005364"/>
    </source>
</evidence>
<name>A0A7R9L6P1_9ACAR</name>
<dbReference type="InterPro" id="IPR004481">
    <property type="entry name" value="K/Na/Ca-exchanger"/>
</dbReference>
<reference evidence="19" key="1">
    <citation type="submission" date="2020-11" db="EMBL/GenBank/DDBJ databases">
        <authorList>
            <person name="Tran Van P."/>
        </authorList>
    </citation>
    <scope>NUCLEOTIDE SEQUENCE</scope>
</reference>
<feature type="transmembrane region" description="Helical" evidence="17">
    <location>
        <begin position="340"/>
        <end position="370"/>
    </location>
</feature>
<evidence type="ECO:0000256" key="3">
    <source>
        <dbReference type="ARBA" id="ARBA00022448"/>
    </source>
</evidence>
<evidence type="ECO:0000256" key="14">
    <source>
        <dbReference type="ARBA" id="ARBA00023065"/>
    </source>
</evidence>
<organism evidence="19">
    <name type="scientific">Medioppia subpectinata</name>
    <dbReference type="NCBI Taxonomy" id="1979941"/>
    <lineage>
        <taxon>Eukaryota</taxon>
        <taxon>Metazoa</taxon>
        <taxon>Ecdysozoa</taxon>
        <taxon>Arthropoda</taxon>
        <taxon>Chelicerata</taxon>
        <taxon>Arachnida</taxon>
        <taxon>Acari</taxon>
        <taxon>Acariformes</taxon>
        <taxon>Sarcoptiformes</taxon>
        <taxon>Oribatida</taxon>
        <taxon>Brachypylina</taxon>
        <taxon>Oppioidea</taxon>
        <taxon>Oppiidae</taxon>
        <taxon>Medioppia</taxon>
    </lineage>
</organism>
<evidence type="ECO:0000256" key="15">
    <source>
        <dbReference type="ARBA" id="ARBA00023136"/>
    </source>
</evidence>
<evidence type="ECO:0000256" key="17">
    <source>
        <dbReference type="SAM" id="Phobius"/>
    </source>
</evidence>
<evidence type="ECO:0000256" key="8">
    <source>
        <dbReference type="ARBA" id="ARBA00022729"/>
    </source>
</evidence>
<keyword evidence="8" id="KW-0732">Signal</keyword>
<feature type="domain" description="Sodium/calcium exchanger membrane region" evidence="18">
    <location>
        <begin position="84"/>
        <end position="224"/>
    </location>
</feature>
<keyword evidence="13" id="KW-0915">Sodium</keyword>
<feature type="domain" description="Sodium/calcium exchanger membrane region" evidence="18">
    <location>
        <begin position="342"/>
        <end position="489"/>
    </location>
</feature>
<dbReference type="InterPro" id="IPR004837">
    <property type="entry name" value="NaCa_Exmemb"/>
</dbReference>
<dbReference type="PANTHER" id="PTHR10846">
    <property type="entry name" value="SODIUM/POTASSIUM/CALCIUM EXCHANGER"/>
    <property type="match status" value="1"/>
</dbReference>
<keyword evidence="5" id="KW-0633">Potassium transport</keyword>
<accession>A0A7R9L6P1</accession>
<keyword evidence="10" id="KW-0769">Symport</keyword>
<evidence type="ECO:0000256" key="4">
    <source>
        <dbReference type="ARBA" id="ARBA00022449"/>
    </source>
</evidence>
<dbReference type="EMBL" id="OC872952">
    <property type="protein sequence ID" value="CAD7636076.1"/>
    <property type="molecule type" value="Genomic_DNA"/>
</dbReference>
<proteinExistence type="inferred from homology"/>
<evidence type="ECO:0000313" key="20">
    <source>
        <dbReference type="Proteomes" id="UP000759131"/>
    </source>
</evidence>
<dbReference type="PANTHER" id="PTHR10846:SF74">
    <property type="entry name" value="SODIUM_POTASSIUM_CALCIUM EXCHANGER CG1090-RELATED"/>
    <property type="match status" value="1"/>
</dbReference>
<keyword evidence="9" id="KW-0106">Calcium</keyword>
<feature type="transmembrane region" description="Helical" evidence="17">
    <location>
        <begin position="448"/>
        <end position="466"/>
    </location>
</feature>
<protein>
    <recommendedName>
        <fullName evidence="18">Sodium/calcium exchanger membrane region domain-containing protein</fullName>
    </recommendedName>
</protein>
<dbReference type="InterPro" id="IPR044880">
    <property type="entry name" value="NCX_ion-bd_dom_sf"/>
</dbReference>
<evidence type="ECO:0000256" key="7">
    <source>
        <dbReference type="ARBA" id="ARBA00022692"/>
    </source>
</evidence>
<dbReference type="OrthoDB" id="2127281at2759"/>
<comment type="similarity">
    <text evidence="2">Belongs to the Ca(2+):cation antiporter (CaCA) (TC 2.A.19) family. SLC24A subfamily.</text>
</comment>
<dbReference type="GO" id="GO:0005262">
    <property type="term" value="F:calcium channel activity"/>
    <property type="evidence" value="ECO:0007669"/>
    <property type="project" value="TreeGrafter"/>
</dbReference>
<evidence type="ECO:0000313" key="19">
    <source>
        <dbReference type="EMBL" id="CAD7636076.1"/>
    </source>
</evidence>
<dbReference type="AlphaFoldDB" id="A0A7R9L6P1"/>
<dbReference type="GO" id="GO:0006874">
    <property type="term" value="P:intracellular calcium ion homeostasis"/>
    <property type="evidence" value="ECO:0007669"/>
    <property type="project" value="TreeGrafter"/>
</dbReference>
<keyword evidence="4" id="KW-0050">Antiport</keyword>
<dbReference type="EMBL" id="CAJPIZ010018377">
    <property type="protein sequence ID" value="CAG2116506.1"/>
    <property type="molecule type" value="Genomic_DNA"/>
</dbReference>
<feature type="transmembrane region" description="Helical" evidence="17">
    <location>
        <begin position="147"/>
        <end position="170"/>
    </location>
</feature>
<dbReference type="GO" id="GO:0015293">
    <property type="term" value="F:symporter activity"/>
    <property type="evidence" value="ECO:0007669"/>
    <property type="project" value="UniProtKB-KW"/>
</dbReference>
<keyword evidence="12 17" id="KW-1133">Transmembrane helix</keyword>
<keyword evidence="15 17" id="KW-0472">Membrane</keyword>
<evidence type="ECO:0000256" key="10">
    <source>
        <dbReference type="ARBA" id="ARBA00022847"/>
    </source>
</evidence>
<feature type="transmembrane region" description="Helical" evidence="17">
    <location>
        <begin position="182"/>
        <end position="201"/>
    </location>
</feature>
<evidence type="ECO:0000259" key="18">
    <source>
        <dbReference type="Pfam" id="PF01699"/>
    </source>
</evidence>
<evidence type="ECO:0000256" key="13">
    <source>
        <dbReference type="ARBA" id="ARBA00023053"/>
    </source>
</evidence>
<keyword evidence="16" id="KW-0739">Sodium transport</keyword>
<feature type="transmembrane region" description="Helical" evidence="17">
    <location>
        <begin position="207"/>
        <end position="223"/>
    </location>
</feature>
<feature type="non-terminal residue" evidence="19">
    <location>
        <position position="510"/>
    </location>
</feature>
<evidence type="ECO:0000256" key="6">
    <source>
        <dbReference type="ARBA" id="ARBA00022568"/>
    </source>
</evidence>
<dbReference type="GO" id="GO:0005886">
    <property type="term" value="C:plasma membrane"/>
    <property type="evidence" value="ECO:0007669"/>
    <property type="project" value="TreeGrafter"/>
</dbReference>
<keyword evidence="11" id="KW-0630">Potassium</keyword>
<dbReference type="GO" id="GO:0008273">
    <property type="term" value="F:calcium, potassium:sodium antiporter activity"/>
    <property type="evidence" value="ECO:0007669"/>
    <property type="project" value="TreeGrafter"/>
</dbReference>
<evidence type="ECO:0000256" key="16">
    <source>
        <dbReference type="ARBA" id="ARBA00023201"/>
    </source>
</evidence>
<feature type="transmembrane region" description="Helical" evidence="17">
    <location>
        <begin position="376"/>
        <end position="398"/>
    </location>
</feature>
<dbReference type="FunFam" id="1.20.1420.30:FF:000009">
    <property type="entry name" value="sodium/potassium/calcium exchanger 5 isoform X2"/>
    <property type="match status" value="1"/>
</dbReference>
<dbReference type="Pfam" id="PF01699">
    <property type="entry name" value="Na_Ca_ex"/>
    <property type="match status" value="2"/>
</dbReference>
<evidence type="ECO:0000256" key="1">
    <source>
        <dbReference type="ARBA" id="ARBA00004141"/>
    </source>
</evidence>
<dbReference type="Gene3D" id="1.20.1420.30">
    <property type="entry name" value="NCX, central ion-binding region"/>
    <property type="match status" value="2"/>
</dbReference>
<keyword evidence="3" id="KW-0813">Transport</keyword>